<dbReference type="EMBL" id="CM045878">
    <property type="protein sequence ID" value="KAI7940466.1"/>
    <property type="molecule type" value="Genomic_DNA"/>
</dbReference>
<keyword evidence="2" id="KW-1185">Reference proteome</keyword>
<protein>
    <submittedName>
        <fullName evidence="1">Uncharacterized protein</fullName>
    </submittedName>
</protein>
<reference evidence="2" key="2">
    <citation type="journal article" date="2018" name="Mol. Plant Microbe Interact.">
        <title>Genome sequence resources for the wheat stripe rust pathogen (Puccinia striiformis f. sp. tritici) and the barley stripe rust pathogen (Puccinia striiformis f. sp. hordei).</title>
        <authorList>
            <person name="Xia C."/>
            <person name="Wang M."/>
            <person name="Yin C."/>
            <person name="Cornejo O.E."/>
            <person name="Hulbert S.H."/>
            <person name="Chen X."/>
        </authorList>
    </citation>
    <scope>NUCLEOTIDE SEQUENCE [LARGE SCALE GENOMIC DNA]</scope>
    <source>
        <strain evidence="2">93-210</strain>
    </source>
</reference>
<dbReference type="Proteomes" id="UP001060170">
    <property type="component" value="Chromosome 14"/>
</dbReference>
<organism evidence="1 2">
    <name type="scientific">Puccinia striiformis f. sp. tritici</name>
    <dbReference type="NCBI Taxonomy" id="168172"/>
    <lineage>
        <taxon>Eukaryota</taxon>
        <taxon>Fungi</taxon>
        <taxon>Dikarya</taxon>
        <taxon>Basidiomycota</taxon>
        <taxon>Pucciniomycotina</taxon>
        <taxon>Pucciniomycetes</taxon>
        <taxon>Pucciniales</taxon>
        <taxon>Pucciniaceae</taxon>
        <taxon>Puccinia</taxon>
    </lineage>
</organism>
<accession>A0ACC0DWL4</accession>
<gene>
    <name evidence="1" type="ORF">MJO28_014118</name>
</gene>
<sequence>MVSSKLERLTLCAINGAGQPKQSTLTPDHSRNLDRQETIAYSPLGFSNHLQHISVYQKPKQN</sequence>
<reference evidence="2" key="1">
    <citation type="journal article" date="2018" name="BMC Genomics">
        <title>Genomic insights into host adaptation between the wheat stripe rust pathogen (Puccinia striiformis f. sp. tritici) and the barley stripe rust pathogen (Puccinia striiformis f. sp. hordei).</title>
        <authorList>
            <person name="Xia C."/>
            <person name="Wang M."/>
            <person name="Yin C."/>
            <person name="Cornejo O.E."/>
            <person name="Hulbert S.H."/>
            <person name="Chen X."/>
        </authorList>
    </citation>
    <scope>NUCLEOTIDE SEQUENCE [LARGE SCALE GENOMIC DNA]</scope>
    <source>
        <strain evidence="2">93-210</strain>
    </source>
</reference>
<reference evidence="1 2" key="3">
    <citation type="journal article" date="2022" name="Microbiol. Spectr.">
        <title>Folding features and dynamics of 3D genome architecture in plant fungal pathogens.</title>
        <authorList>
            <person name="Xia C."/>
        </authorList>
    </citation>
    <scope>NUCLEOTIDE SEQUENCE [LARGE SCALE GENOMIC DNA]</scope>
    <source>
        <strain evidence="1 2">93-210</strain>
    </source>
</reference>
<proteinExistence type="predicted"/>
<evidence type="ECO:0000313" key="2">
    <source>
        <dbReference type="Proteomes" id="UP001060170"/>
    </source>
</evidence>
<name>A0ACC0DWL4_9BASI</name>
<comment type="caution">
    <text evidence="1">The sequence shown here is derived from an EMBL/GenBank/DDBJ whole genome shotgun (WGS) entry which is preliminary data.</text>
</comment>
<evidence type="ECO:0000313" key="1">
    <source>
        <dbReference type="EMBL" id="KAI7940466.1"/>
    </source>
</evidence>